<feature type="compositionally biased region" description="Basic and acidic residues" evidence="1">
    <location>
        <begin position="757"/>
        <end position="767"/>
    </location>
</feature>
<name>A0A3N4HNE8_ASCIM</name>
<evidence type="ECO:0000256" key="1">
    <source>
        <dbReference type="SAM" id="MobiDB-lite"/>
    </source>
</evidence>
<feature type="region of interest" description="Disordered" evidence="1">
    <location>
        <begin position="505"/>
        <end position="596"/>
    </location>
</feature>
<feature type="region of interest" description="Disordered" evidence="1">
    <location>
        <begin position="633"/>
        <end position="675"/>
    </location>
</feature>
<sequence length="863" mass="95249">MDSQAEPGEPERGRRRRRHDTSCYEVVEENREDLGQTHHSSSDHLLPTQQLHPQPSFPALHQHDDSNPLANHRPSSFEGQPQESDMLRLWKRREKNKMEEEDKEPMLPSEEEKVEVRPKTPVRALKSSSAMIDAILHRSPTAPRALTRRFDGRPLNGKVFNSEGYSTLGDPESSGLSTWKPLFALRKRADTSPAKPTSEKQSSSSESSPSPQRGTSSPPKKDGGRTPLDIGKAGRRMIKDEPPSYGTKLDLANKPSPPSRAQPTAPQPTNNPVHTRVVGKPRNAKAAGLAIEHRSPDDFKEWQAKKLVRGQPTEPLPAKRPVIGDASASSSRPSGGNLPVVPPKYATMDELPPRPRLEIGTDEIYSKWLAEQKVPAGLSSSPPASLYQVAVGREEELHEEAMVLEYGTRIPLDIQDHQEARRPKIVKRILSPFRTPERETIESIGTPFFTPEQDVRMQQQLARLKAVPLETMQQIVRQRAQTAPGPATTPSREMGEPKIIRKISKTLMSPPESPVYPIQPSSGRVPYTPTRPGPCWSPRSESFQVPDPAASSPAVYMTPAPTPHREAFSPSMNSSPIGHQQPPMFSSPPSLPYSSPAARIANQRRNAAMEREKIAKLSSESSLASGQYVHQLPSTFTKGRSFSRSRPTTASRQDAQEEQIDEDISLPYASDSDDSIDWGIINELKAMERTLAAAENIGRTHQNAELQVEQEGYHNRCDGQEGRDDGSDEQEAHHEQNEGTTNGHAGQTDGSANAPNRGDRLRDRGAGDDDDRVAVTFSIRRSELVALFEGKPFMLPRRVAVRGLPLEQVTHSNARPGNDGTQSSVAPGRATREQSETRSVGSSNGDPFYLEAELDGEYDYGGN</sequence>
<dbReference type="EMBL" id="ML119768">
    <property type="protein sequence ID" value="RPA75259.1"/>
    <property type="molecule type" value="Genomic_DNA"/>
</dbReference>
<dbReference type="Proteomes" id="UP000275078">
    <property type="component" value="Unassembled WGS sequence"/>
</dbReference>
<feature type="compositionally biased region" description="Acidic residues" evidence="1">
    <location>
        <begin position="852"/>
        <end position="863"/>
    </location>
</feature>
<feature type="compositionally biased region" description="Polar residues" evidence="1">
    <location>
        <begin position="261"/>
        <end position="273"/>
    </location>
</feature>
<evidence type="ECO:0000313" key="3">
    <source>
        <dbReference type="Proteomes" id="UP000275078"/>
    </source>
</evidence>
<feature type="compositionally biased region" description="Basic and acidic residues" evidence="1">
    <location>
        <begin position="715"/>
        <end position="737"/>
    </location>
</feature>
<dbReference type="AlphaFoldDB" id="A0A3N4HNE8"/>
<feature type="compositionally biased region" description="Polar residues" evidence="1">
    <location>
        <begin position="809"/>
        <end position="825"/>
    </location>
</feature>
<feature type="region of interest" description="Disordered" evidence="1">
    <location>
        <begin position="809"/>
        <end position="863"/>
    </location>
</feature>
<feature type="compositionally biased region" description="Basic and acidic residues" evidence="1">
    <location>
        <begin position="28"/>
        <end position="42"/>
    </location>
</feature>
<reference evidence="2 3" key="1">
    <citation type="journal article" date="2018" name="Nat. Ecol. Evol.">
        <title>Pezizomycetes genomes reveal the molecular basis of ectomycorrhizal truffle lifestyle.</title>
        <authorList>
            <person name="Murat C."/>
            <person name="Payen T."/>
            <person name="Noel B."/>
            <person name="Kuo A."/>
            <person name="Morin E."/>
            <person name="Chen J."/>
            <person name="Kohler A."/>
            <person name="Krizsan K."/>
            <person name="Balestrini R."/>
            <person name="Da Silva C."/>
            <person name="Montanini B."/>
            <person name="Hainaut M."/>
            <person name="Levati E."/>
            <person name="Barry K.W."/>
            <person name="Belfiori B."/>
            <person name="Cichocki N."/>
            <person name="Clum A."/>
            <person name="Dockter R.B."/>
            <person name="Fauchery L."/>
            <person name="Guy J."/>
            <person name="Iotti M."/>
            <person name="Le Tacon F."/>
            <person name="Lindquist E.A."/>
            <person name="Lipzen A."/>
            <person name="Malagnac F."/>
            <person name="Mello A."/>
            <person name="Molinier V."/>
            <person name="Miyauchi S."/>
            <person name="Poulain J."/>
            <person name="Riccioni C."/>
            <person name="Rubini A."/>
            <person name="Sitrit Y."/>
            <person name="Splivallo R."/>
            <person name="Traeger S."/>
            <person name="Wang M."/>
            <person name="Zifcakova L."/>
            <person name="Wipf D."/>
            <person name="Zambonelli A."/>
            <person name="Paolocci F."/>
            <person name="Nowrousian M."/>
            <person name="Ottonello S."/>
            <person name="Baldrian P."/>
            <person name="Spatafora J.W."/>
            <person name="Henrissat B."/>
            <person name="Nagy L.G."/>
            <person name="Aury J.M."/>
            <person name="Wincker P."/>
            <person name="Grigoriev I.V."/>
            <person name="Bonfante P."/>
            <person name="Martin F.M."/>
        </authorList>
    </citation>
    <scope>NUCLEOTIDE SEQUENCE [LARGE SCALE GENOMIC DNA]</scope>
    <source>
        <strain evidence="2 3">RN42</strain>
    </source>
</reference>
<gene>
    <name evidence="2" type="ORF">BJ508DRAFT_332299</name>
</gene>
<feature type="region of interest" description="Disordered" evidence="1">
    <location>
        <begin position="134"/>
        <end position="281"/>
    </location>
</feature>
<organism evidence="2 3">
    <name type="scientific">Ascobolus immersus RN42</name>
    <dbReference type="NCBI Taxonomy" id="1160509"/>
    <lineage>
        <taxon>Eukaryota</taxon>
        <taxon>Fungi</taxon>
        <taxon>Dikarya</taxon>
        <taxon>Ascomycota</taxon>
        <taxon>Pezizomycotina</taxon>
        <taxon>Pezizomycetes</taxon>
        <taxon>Pezizales</taxon>
        <taxon>Ascobolaceae</taxon>
        <taxon>Ascobolus</taxon>
    </lineage>
</organism>
<feature type="compositionally biased region" description="Polar residues" evidence="1">
    <location>
        <begin position="73"/>
        <end position="83"/>
    </location>
</feature>
<feature type="region of interest" description="Disordered" evidence="1">
    <location>
        <begin position="715"/>
        <end position="769"/>
    </location>
</feature>
<evidence type="ECO:0000313" key="2">
    <source>
        <dbReference type="EMBL" id="RPA75259.1"/>
    </source>
</evidence>
<feature type="region of interest" description="Disordered" evidence="1">
    <location>
        <begin position="308"/>
        <end position="357"/>
    </location>
</feature>
<proteinExistence type="predicted"/>
<feature type="compositionally biased region" description="Polar residues" evidence="1">
    <location>
        <begin position="738"/>
        <end position="754"/>
    </location>
</feature>
<feature type="compositionally biased region" description="Low complexity" evidence="1">
    <location>
        <begin position="195"/>
        <end position="218"/>
    </location>
</feature>
<feature type="compositionally biased region" description="Polar residues" evidence="1">
    <location>
        <begin position="633"/>
        <end position="653"/>
    </location>
</feature>
<keyword evidence="3" id="KW-1185">Reference proteome</keyword>
<protein>
    <submittedName>
        <fullName evidence="2">Uncharacterized protein</fullName>
    </submittedName>
</protein>
<accession>A0A3N4HNE8</accession>
<feature type="region of interest" description="Disordered" evidence="1">
    <location>
        <begin position="1"/>
        <end position="122"/>
    </location>
</feature>